<name>A0A0F6A6L7_9GAMM</name>
<gene>
    <name evidence="2" type="ORF">N479_03520</name>
</gene>
<dbReference type="Pfam" id="PF01370">
    <property type="entry name" value="Epimerase"/>
    <property type="match status" value="1"/>
</dbReference>
<dbReference type="SUPFAM" id="SSF51735">
    <property type="entry name" value="NAD(P)-binding Rossmann-fold domains"/>
    <property type="match status" value="1"/>
</dbReference>
<dbReference type="EMBL" id="AUXW01000198">
    <property type="protein sequence ID" value="KKE81089.1"/>
    <property type="molecule type" value="Genomic_DNA"/>
</dbReference>
<dbReference type="PATRIC" id="fig|1129367.4.peg.5116"/>
<sequence length="253" mass="27914">MNNKLVVLGAGWLGGALVRDAKASGWQVQATRREVHVDDDIKAFCVTDSVLHHSITLDEAYWVCAIPPRMRQSETLYLETLRLALETAASLKCRGFLLCSSTAVYGSDSGHFDEQSPLAPKDTTRQQILQTAEQMVREQNGKVARLAGLVGPSREPGRFISGKHLSSSSQALVNMVDQQDVVNGLLGILSNWQSAKPVYNICHPAHPTKQDYYQKHCTQYGSEPPSFASDESVARVIDGTLITELGFEYRHDI</sequence>
<organism evidence="2 3">
    <name type="scientific">Pseudoalteromonas luteoviolacea S4054</name>
    <dbReference type="NCBI Taxonomy" id="1129367"/>
    <lineage>
        <taxon>Bacteria</taxon>
        <taxon>Pseudomonadati</taxon>
        <taxon>Pseudomonadota</taxon>
        <taxon>Gammaproteobacteria</taxon>
        <taxon>Alteromonadales</taxon>
        <taxon>Pseudoalteromonadaceae</taxon>
        <taxon>Pseudoalteromonas</taxon>
    </lineage>
</organism>
<evidence type="ECO:0000259" key="1">
    <source>
        <dbReference type="Pfam" id="PF01370"/>
    </source>
</evidence>
<dbReference type="AlphaFoldDB" id="A0A0F6A6L7"/>
<comment type="caution">
    <text evidence="2">The sequence shown here is derived from an EMBL/GenBank/DDBJ whole genome shotgun (WGS) entry which is preliminary data.</text>
</comment>
<feature type="domain" description="NAD-dependent epimerase/dehydratase" evidence="1">
    <location>
        <begin position="6"/>
        <end position="161"/>
    </location>
</feature>
<evidence type="ECO:0000313" key="2">
    <source>
        <dbReference type="EMBL" id="KKE81089.1"/>
    </source>
</evidence>
<dbReference type="InterPro" id="IPR001509">
    <property type="entry name" value="Epimerase_deHydtase"/>
</dbReference>
<accession>A0A0F6A6L7</accession>
<protein>
    <recommendedName>
        <fullName evidence="1">NAD-dependent epimerase/dehydratase domain-containing protein</fullName>
    </recommendedName>
</protein>
<evidence type="ECO:0000313" key="3">
    <source>
        <dbReference type="Proteomes" id="UP000033434"/>
    </source>
</evidence>
<proteinExistence type="predicted"/>
<dbReference type="Proteomes" id="UP000033434">
    <property type="component" value="Unassembled WGS sequence"/>
</dbReference>
<dbReference type="Gene3D" id="3.40.50.720">
    <property type="entry name" value="NAD(P)-binding Rossmann-like Domain"/>
    <property type="match status" value="1"/>
</dbReference>
<reference evidence="2 3" key="1">
    <citation type="journal article" date="2015" name="BMC Genomics">
        <title>Genome mining reveals unlocked bioactive potential of marine Gram-negative bacteria.</title>
        <authorList>
            <person name="Machado H."/>
            <person name="Sonnenschein E.C."/>
            <person name="Melchiorsen J."/>
            <person name="Gram L."/>
        </authorList>
    </citation>
    <scope>NUCLEOTIDE SEQUENCE [LARGE SCALE GENOMIC DNA]</scope>
    <source>
        <strain evidence="2 3">S4054</strain>
    </source>
</reference>
<dbReference type="InterPro" id="IPR036291">
    <property type="entry name" value="NAD(P)-bd_dom_sf"/>
</dbReference>